<keyword evidence="3 6" id="KW-0863">Zinc-finger</keyword>
<dbReference type="RefSeq" id="XP_026676687.1">
    <property type="nucleotide sequence ID" value="XM_026820886.1"/>
</dbReference>
<evidence type="ECO:0000313" key="10">
    <source>
        <dbReference type="RefSeq" id="XP_026676687.1"/>
    </source>
</evidence>
<dbReference type="PROSITE" id="PS00028">
    <property type="entry name" value="ZINC_FINGER_C2H2_1"/>
    <property type="match status" value="9"/>
</dbReference>
<dbReference type="SMART" id="SM00355">
    <property type="entry name" value="ZnF_C2H2"/>
    <property type="match status" value="9"/>
</dbReference>
<feature type="domain" description="C2H2-type" evidence="8">
    <location>
        <begin position="771"/>
        <end position="799"/>
    </location>
</feature>
<dbReference type="AlphaFoldDB" id="A0A3Q0IKI4"/>
<dbReference type="InterPro" id="IPR013087">
    <property type="entry name" value="Znf_C2H2_type"/>
</dbReference>
<keyword evidence="2" id="KW-0677">Repeat</keyword>
<dbReference type="PANTHER" id="PTHR24393">
    <property type="entry name" value="ZINC FINGER PROTEIN"/>
    <property type="match status" value="1"/>
</dbReference>
<dbReference type="GO" id="GO:0001228">
    <property type="term" value="F:DNA-binding transcription activator activity, RNA polymerase II-specific"/>
    <property type="evidence" value="ECO:0007669"/>
    <property type="project" value="TreeGrafter"/>
</dbReference>
<feature type="domain" description="C2H2-type" evidence="8">
    <location>
        <begin position="537"/>
        <end position="565"/>
    </location>
</feature>
<keyword evidence="1" id="KW-0479">Metal-binding</keyword>
<keyword evidence="4" id="KW-0862">Zinc</keyword>
<dbReference type="SUPFAM" id="SSF57667">
    <property type="entry name" value="beta-beta-alpha zinc fingers"/>
    <property type="match status" value="4"/>
</dbReference>
<dbReference type="KEGG" id="dci:103505574"/>
<dbReference type="PROSITE" id="PS50157">
    <property type="entry name" value="ZINC_FINGER_C2H2_2"/>
    <property type="match status" value="9"/>
</dbReference>
<feature type="domain" description="C2H2-type" evidence="8">
    <location>
        <begin position="442"/>
        <end position="469"/>
    </location>
</feature>
<dbReference type="GO" id="GO:0000978">
    <property type="term" value="F:RNA polymerase II cis-regulatory region sequence-specific DNA binding"/>
    <property type="evidence" value="ECO:0007669"/>
    <property type="project" value="TreeGrafter"/>
</dbReference>
<keyword evidence="5" id="KW-0539">Nucleus</keyword>
<accession>A0A3Q0IKI4</accession>
<dbReference type="Gene3D" id="3.30.160.60">
    <property type="entry name" value="Classic Zinc Finger"/>
    <property type="match status" value="8"/>
</dbReference>
<evidence type="ECO:0000259" key="8">
    <source>
        <dbReference type="PROSITE" id="PS50157"/>
    </source>
</evidence>
<evidence type="ECO:0000256" key="4">
    <source>
        <dbReference type="ARBA" id="ARBA00022833"/>
    </source>
</evidence>
<organism evidence="9 10">
    <name type="scientific">Diaphorina citri</name>
    <name type="common">Asian citrus psyllid</name>
    <dbReference type="NCBI Taxonomy" id="121845"/>
    <lineage>
        <taxon>Eukaryota</taxon>
        <taxon>Metazoa</taxon>
        <taxon>Ecdysozoa</taxon>
        <taxon>Arthropoda</taxon>
        <taxon>Hexapoda</taxon>
        <taxon>Insecta</taxon>
        <taxon>Pterygota</taxon>
        <taxon>Neoptera</taxon>
        <taxon>Paraneoptera</taxon>
        <taxon>Hemiptera</taxon>
        <taxon>Sternorrhyncha</taxon>
        <taxon>Psylloidea</taxon>
        <taxon>Psyllidae</taxon>
        <taxon>Diaphorininae</taxon>
        <taxon>Diaphorina</taxon>
    </lineage>
</organism>
<feature type="region of interest" description="Disordered" evidence="7">
    <location>
        <begin position="891"/>
        <end position="987"/>
    </location>
</feature>
<dbReference type="STRING" id="121845.A0A3Q0IKI4"/>
<keyword evidence="9" id="KW-1185">Reference proteome</keyword>
<feature type="domain" description="C2H2-type" evidence="8">
    <location>
        <begin position="715"/>
        <end position="742"/>
    </location>
</feature>
<feature type="region of interest" description="Disordered" evidence="7">
    <location>
        <begin position="359"/>
        <end position="380"/>
    </location>
</feature>
<evidence type="ECO:0000256" key="2">
    <source>
        <dbReference type="ARBA" id="ARBA00022737"/>
    </source>
</evidence>
<dbReference type="InterPro" id="IPR036236">
    <property type="entry name" value="Znf_C2H2_sf"/>
</dbReference>
<feature type="compositionally biased region" description="Low complexity" evidence="7">
    <location>
        <begin position="963"/>
        <end position="972"/>
    </location>
</feature>
<feature type="domain" description="C2H2-type" evidence="8">
    <location>
        <begin position="828"/>
        <end position="855"/>
    </location>
</feature>
<dbReference type="FunFam" id="3.30.160.60:FF:001963">
    <property type="entry name" value="Replication initiator 1"/>
    <property type="match status" value="1"/>
</dbReference>
<evidence type="ECO:0000256" key="3">
    <source>
        <dbReference type="ARBA" id="ARBA00022771"/>
    </source>
</evidence>
<dbReference type="GO" id="GO:0000785">
    <property type="term" value="C:chromatin"/>
    <property type="evidence" value="ECO:0007669"/>
    <property type="project" value="UniProtKB-ARBA"/>
</dbReference>
<evidence type="ECO:0000256" key="5">
    <source>
        <dbReference type="ARBA" id="ARBA00023242"/>
    </source>
</evidence>
<dbReference type="GO" id="GO:0040029">
    <property type="term" value="P:epigenetic regulation of gene expression"/>
    <property type="evidence" value="ECO:0007669"/>
    <property type="project" value="UniProtKB-ARBA"/>
</dbReference>
<dbReference type="Pfam" id="PF00096">
    <property type="entry name" value="zf-C2H2"/>
    <property type="match status" value="7"/>
</dbReference>
<dbReference type="FunFam" id="3.30.160.60:FF:000557">
    <property type="entry name" value="zinc finger and SCAN domain-containing protein 29"/>
    <property type="match status" value="1"/>
</dbReference>
<protein>
    <submittedName>
        <fullName evidence="10">Zinc finger protein 184</fullName>
    </submittedName>
</protein>
<feature type="domain" description="C2H2-type" evidence="8">
    <location>
        <begin position="800"/>
        <end position="827"/>
    </location>
</feature>
<dbReference type="GeneID" id="103505574"/>
<evidence type="ECO:0000256" key="6">
    <source>
        <dbReference type="PROSITE-ProRule" id="PRU00042"/>
    </source>
</evidence>
<sequence>METETSNIVIPMEQTTHHTEHIQTQDPNVVQTTESEIYHYVSIPAEGGHTSEMIINNSGNIQQSSTTQYYEGEELIASALTDEDRKLAAALVDVHYKNQQPQHSVITNNLDSTTTTYTVQASEGTEQVVTQYINQTENVTPSVTYEGQDDTTEYIEKTIEDFGNEQVIIPTHVPIMETETSNIVIPMEQTTHHTEHIQTQDPNVVQTTESEIYHYVSIPAEGGHTSEMIINNSGNIQQSSTTQYYEGEELIASALTDEDRKLAAALVDVHYKNQQPQHSVITNNLDSTTTTYTVQASEGTEQVVTQYINQTENVTPSVTYEGQDDTTEYIEKTIEDFGNEQILDGTRIIYKSKPIATIKSDNSDSESKAGTGKKSLPHKKRMAADLLSPTVGQTGNLRTKNYFSCTKCGDIFTSSAELVNHKADVHGIKKPKPPASVKAQSFLCQICQDSFPTQLMFFEHLKSHYEPQPNKEEEVSDGGGGDDRGSDGGEDEDPIVKTVYLTETNNALEYSEMPADSKQDVVYTVIKERPGNAPGGYACSKCPRTFRRQTTLDSHMSVSHPKQEDIEEFSEPEDMMEGLRHVVNIIPAGEQEDDKSNIVIRSWSPLGTTLLSHPNPSHSYMSTHYTGVLDNSITSQQYEAFETINVQLEDTHTTSQTNKTISVTLVPIHEASTENEIIAASSNEDWRGTVVLLEDKPPSPKVKREKKKPKEKKLLKCNYCTREFKHRNTLAYHIRSHTGEKPHMCDTCGKSFFSSTALKVHNRVHLGLKPYGCEVCGRHFRQWGDLKYHKASLHSDVKAFQCEYCGKDFARKYSLVVHRRIHTGERNYQCEFCHKAFRASSYLQNHRRIHTGEKPHFCPVCNKMFRVRSDMKRHLNTHNVDARQYLTVTGSQTGAPIKKEPKQEVEEPREYITEVSVPTRAKRGRGKARPQVASPPFSSEDSSDAEMEEVSMTPPRRSKRGQQQEQEQQIIEDYANNKEMYVWIPAD</sequence>
<dbReference type="GO" id="GO:0008270">
    <property type="term" value="F:zinc ion binding"/>
    <property type="evidence" value="ECO:0007669"/>
    <property type="project" value="UniProtKB-KW"/>
</dbReference>
<dbReference type="Pfam" id="PF13912">
    <property type="entry name" value="zf-C2H2_6"/>
    <property type="match status" value="1"/>
</dbReference>
<feature type="domain" description="C2H2-type" evidence="8">
    <location>
        <begin position="403"/>
        <end position="431"/>
    </location>
</feature>
<evidence type="ECO:0000313" key="9">
    <source>
        <dbReference type="Proteomes" id="UP000079169"/>
    </source>
</evidence>
<name>A0A3Q0IKI4_DIACI</name>
<feature type="domain" description="C2H2-type" evidence="8">
    <location>
        <begin position="743"/>
        <end position="770"/>
    </location>
</feature>
<dbReference type="FunFam" id="3.30.160.60:FF:000446">
    <property type="entry name" value="Zinc finger protein"/>
    <property type="match status" value="1"/>
</dbReference>
<dbReference type="FunFam" id="3.30.160.60:FF:000690">
    <property type="entry name" value="Zinc finger protein 354C"/>
    <property type="match status" value="2"/>
</dbReference>
<proteinExistence type="predicted"/>
<dbReference type="PANTHER" id="PTHR24393:SF34">
    <property type="entry name" value="PR_SET DOMAIN 13"/>
    <property type="match status" value="1"/>
</dbReference>
<feature type="compositionally biased region" description="Basic and acidic residues" evidence="7">
    <location>
        <begin position="464"/>
        <end position="473"/>
    </location>
</feature>
<feature type="domain" description="C2H2-type" evidence="8">
    <location>
        <begin position="856"/>
        <end position="883"/>
    </location>
</feature>
<evidence type="ECO:0000256" key="7">
    <source>
        <dbReference type="SAM" id="MobiDB-lite"/>
    </source>
</evidence>
<evidence type="ECO:0000256" key="1">
    <source>
        <dbReference type="ARBA" id="ARBA00022723"/>
    </source>
</evidence>
<reference evidence="10" key="1">
    <citation type="submission" date="2025-08" db="UniProtKB">
        <authorList>
            <consortium name="RefSeq"/>
        </authorList>
    </citation>
    <scope>IDENTIFICATION</scope>
</reference>
<dbReference type="GO" id="GO:0003682">
    <property type="term" value="F:chromatin binding"/>
    <property type="evidence" value="ECO:0007669"/>
    <property type="project" value="UniProtKB-ARBA"/>
</dbReference>
<gene>
    <name evidence="10" type="primary">LOC103505574</name>
</gene>
<dbReference type="Proteomes" id="UP000079169">
    <property type="component" value="Unplaced"/>
</dbReference>
<feature type="region of interest" description="Disordered" evidence="7">
    <location>
        <begin position="464"/>
        <end position="493"/>
    </location>
</feature>
<dbReference type="PaxDb" id="121845-A0A3Q0IKI4"/>
<feature type="compositionally biased region" description="Basic and acidic residues" evidence="7">
    <location>
        <begin position="897"/>
        <end position="912"/>
    </location>
</feature>
<dbReference type="GO" id="GO:0005634">
    <property type="term" value="C:nucleus"/>
    <property type="evidence" value="ECO:0007669"/>
    <property type="project" value="UniProtKB-ARBA"/>
</dbReference>